<proteinExistence type="predicted"/>
<feature type="region of interest" description="Disordered" evidence="1">
    <location>
        <begin position="1"/>
        <end position="63"/>
    </location>
</feature>
<evidence type="ECO:0000313" key="2">
    <source>
        <dbReference type="EMBL" id="ETX26563.1"/>
    </source>
</evidence>
<comment type="caution">
    <text evidence="2">The sequence shown here is derived from an EMBL/GenBank/DDBJ whole genome shotgun (WGS) entry which is preliminary data.</text>
</comment>
<dbReference type="STRING" id="1449351.RISW2_22000"/>
<dbReference type="Proteomes" id="UP000023430">
    <property type="component" value="Unassembled WGS sequence"/>
</dbReference>
<evidence type="ECO:0000313" key="3">
    <source>
        <dbReference type="Proteomes" id="UP000023430"/>
    </source>
</evidence>
<organism evidence="2 3">
    <name type="scientific">Roseivivax isoporae LMG 25204</name>
    <dbReference type="NCBI Taxonomy" id="1449351"/>
    <lineage>
        <taxon>Bacteria</taxon>
        <taxon>Pseudomonadati</taxon>
        <taxon>Pseudomonadota</taxon>
        <taxon>Alphaproteobacteria</taxon>
        <taxon>Rhodobacterales</taxon>
        <taxon>Roseobacteraceae</taxon>
        <taxon>Roseivivax</taxon>
    </lineage>
</organism>
<feature type="compositionally biased region" description="Low complexity" evidence="1">
    <location>
        <begin position="18"/>
        <end position="39"/>
    </location>
</feature>
<keyword evidence="3" id="KW-1185">Reference proteome</keyword>
<gene>
    <name evidence="2" type="ORF">RISW2_22000</name>
</gene>
<sequence length="63" mass="6400">MVAGTAPTLQEADMADEQTTTPAKTPPKTQAAKKPAAATGKQSMTPAMAKKLGLDPTPYGTGK</sequence>
<protein>
    <submittedName>
        <fullName evidence="2">Uncharacterized protein</fullName>
    </submittedName>
</protein>
<accession>X7F1G1</accession>
<dbReference type="AlphaFoldDB" id="X7F1G1"/>
<reference evidence="2 3" key="1">
    <citation type="submission" date="2014-01" db="EMBL/GenBank/DDBJ databases">
        <title>Roseivivax isoporae LMG 25204 Genome Sequencing.</title>
        <authorList>
            <person name="Lai Q."/>
            <person name="Li G."/>
            <person name="Shao Z."/>
        </authorList>
    </citation>
    <scope>NUCLEOTIDE SEQUENCE [LARGE SCALE GENOMIC DNA]</scope>
    <source>
        <strain evidence="2 3">LMG 25204</strain>
    </source>
</reference>
<dbReference type="EMBL" id="JAME01000079">
    <property type="protein sequence ID" value="ETX26563.1"/>
    <property type="molecule type" value="Genomic_DNA"/>
</dbReference>
<name>X7F1G1_9RHOB</name>
<evidence type="ECO:0000256" key="1">
    <source>
        <dbReference type="SAM" id="MobiDB-lite"/>
    </source>
</evidence>